<protein>
    <submittedName>
        <fullName evidence="2">Uncharacterized protein</fullName>
    </submittedName>
</protein>
<organism evidence="2 3">
    <name type="scientific">Igneacidithiobacillus copahuensis</name>
    <dbReference type="NCBI Taxonomy" id="2724909"/>
    <lineage>
        <taxon>Bacteria</taxon>
        <taxon>Pseudomonadati</taxon>
        <taxon>Pseudomonadota</taxon>
        <taxon>Acidithiobacillia</taxon>
        <taxon>Acidithiobacillales</taxon>
        <taxon>Acidithiobacillaceae</taxon>
        <taxon>Igneacidithiobacillus</taxon>
    </lineage>
</organism>
<keyword evidence="3" id="KW-1185">Reference proteome</keyword>
<sequence>MDEQQDSGLPPLSPHARIVEGQTRRGKPCRVVDNTGTVVEAELRKLLHELIEQDHFQPLGLSMAGANSIRIGGPQTAHVQLGDDLFRLIVLDYEARIEGF</sequence>
<gene>
    <name evidence="2" type="ORF">HFQ13_06775</name>
</gene>
<reference evidence="2" key="1">
    <citation type="journal article" date="2021" name="ISME J.">
        <title>Genomic evolution of the class Acidithiobacillia: deep-branching Proteobacteria living in extreme acidic conditions.</title>
        <authorList>
            <person name="Moya-Beltran A."/>
            <person name="Beard S."/>
            <person name="Rojas-Villalobos C."/>
            <person name="Issotta F."/>
            <person name="Gallardo Y."/>
            <person name="Ulloa R."/>
            <person name="Giaveno A."/>
            <person name="Degli Esposti M."/>
            <person name="Johnson D.B."/>
            <person name="Quatrini R."/>
        </authorList>
    </citation>
    <scope>NUCLEOTIDE SEQUENCE</scope>
    <source>
        <strain evidence="2">VAN18-1</strain>
    </source>
</reference>
<dbReference type="EMBL" id="JAAXYO010000089">
    <property type="protein sequence ID" value="MBU2787908.1"/>
    <property type="molecule type" value="Genomic_DNA"/>
</dbReference>
<proteinExistence type="predicted"/>
<evidence type="ECO:0000313" key="3">
    <source>
        <dbReference type="Proteomes" id="UP001197378"/>
    </source>
</evidence>
<dbReference type="Proteomes" id="UP001197378">
    <property type="component" value="Unassembled WGS sequence"/>
</dbReference>
<evidence type="ECO:0000313" key="2">
    <source>
        <dbReference type="EMBL" id="MBU2787908.1"/>
    </source>
</evidence>
<feature type="region of interest" description="Disordered" evidence="1">
    <location>
        <begin position="1"/>
        <end position="29"/>
    </location>
</feature>
<dbReference type="AlphaFoldDB" id="A0AAE3CJJ0"/>
<dbReference type="RefSeq" id="WP_215873202.1">
    <property type="nucleotide sequence ID" value="NZ_JAAXYO010000089.1"/>
</dbReference>
<comment type="caution">
    <text evidence="2">The sequence shown here is derived from an EMBL/GenBank/DDBJ whole genome shotgun (WGS) entry which is preliminary data.</text>
</comment>
<accession>A0AAE3CJJ0</accession>
<evidence type="ECO:0000256" key="1">
    <source>
        <dbReference type="SAM" id="MobiDB-lite"/>
    </source>
</evidence>
<name>A0AAE3CJJ0_9PROT</name>